<dbReference type="InterPro" id="IPR000515">
    <property type="entry name" value="MetI-like"/>
</dbReference>
<sequence>MNSIASGRAAPAPRPSWRAREWPAVPWEGALAIALMLAAWEWASRHSTPMFFPSLAQIAATGAEQLASPEGWTAIAMTYGRIWAYLLVSFVVSFLLGMAVAGNVHIERFLVPLVELKQGIPSLCWILFAILWFQDSETRIAFVVVTSALPAFFYQARDALRGIPRDWIDLVQAMRPTLWQKARILWWPAVLPSLLTVWRINIGNATRVTIMAELLGGITGIGHQLRVSQEMFRMDQTIVWTVVLVAFVILSNQVLSGFERRLLSYRGHDGVRGDA</sequence>
<name>A0A3P4B6J1_9BURK</name>
<evidence type="ECO:0000256" key="1">
    <source>
        <dbReference type="ARBA" id="ARBA00004651"/>
    </source>
</evidence>
<keyword evidence="3" id="KW-1003">Cell membrane</keyword>
<comment type="similarity">
    <text evidence="7">Belongs to the binding-protein-dependent transport system permease family.</text>
</comment>
<feature type="transmembrane region" description="Helical" evidence="7">
    <location>
        <begin position="184"/>
        <end position="202"/>
    </location>
</feature>
<feature type="transmembrane region" description="Helical" evidence="7">
    <location>
        <begin position="237"/>
        <end position="255"/>
    </location>
</feature>
<evidence type="ECO:0000256" key="4">
    <source>
        <dbReference type="ARBA" id="ARBA00022692"/>
    </source>
</evidence>
<feature type="transmembrane region" description="Helical" evidence="7">
    <location>
        <begin position="139"/>
        <end position="156"/>
    </location>
</feature>
<evidence type="ECO:0000259" key="8">
    <source>
        <dbReference type="PROSITE" id="PS50928"/>
    </source>
</evidence>
<dbReference type="PROSITE" id="PS50928">
    <property type="entry name" value="ABC_TM1"/>
    <property type="match status" value="1"/>
</dbReference>
<dbReference type="AlphaFoldDB" id="A0A3P4B6J1"/>
<accession>A0A3P4B6J1</accession>
<evidence type="ECO:0000256" key="6">
    <source>
        <dbReference type="ARBA" id="ARBA00023136"/>
    </source>
</evidence>
<proteinExistence type="inferred from homology"/>
<dbReference type="GO" id="GO:0055085">
    <property type="term" value="P:transmembrane transport"/>
    <property type="evidence" value="ECO:0007669"/>
    <property type="project" value="InterPro"/>
</dbReference>
<evidence type="ECO:0000313" key="10">
    <source>
        <dbReference type="Proteomes" id="UP000277294"/>
    </source>
</evidence>
<dbReference type="EMBL" id="UWPJ01000032">
    <property type="protein sequence ID" value="VCU71924.1"/>
    <property type="molecule type" value="Genomic_DNA"/>
</dbReference>
<dbReference type="Gene3D" id="1.10.3720.10">
    <property type="entry name" value="MetI-like"/>
    <property type="match status" value="1"/>
</dbReference>
<evidence type="ECO:0000313" key="9">
    <source>
        <dbReference type="EMBL" id="VCU71924.1"/>
    </source>
</evidence>
<gene>
    <name evidence="9" type="primary">ssuC_14</name>
    <name evidence="9" type="ORF">PIGHUM_04016</name>
</gene>
<dbReference type="InterPro" id="IPR035906">
    <property type="entry name" value="MetI-like_sf"/>
</dbReference>
<evidence type="ECO:0000256" key="3">
    <source>
        <dbReference type="ARBA" id="ARBA00022475"/>
    </source>
</evidence>
<keyword evidence="5 7" id="KW-1133">Transmembrane helix</keyword>
<dbReference type="CDD" id="cd06261">
    <property type="entry name" value="TM_PBP2"/>
    <property type="match status" value="1"/>
</dbReference>
<keyword evidence="2 7" id="KW-0813">Transport</keyword>
<feature type="transmembrane region" description="Helical" evidence="7">
    <location>
        <begin position="82"/>
        <end position="104"/>
    </location>
</feature>
<dbReference type="SUPFAM" id="SSF161098">
    <property type="entry name" value="MetI-like"/>
    <property type="match status" value="1"/>
</dbReference>
<dbReference type="GO" id="GO:0005886">
    <property type="term" value="C:plasma membrane"/>
    <property type="evidence" value="ECO:0007669"/>
    <property type="project" value="UniProtKB-SubCell"/>
</dbReference>
<keyword evidence="4 7" id="KW-0812">Transmembrane</keyword>
<dbReference type="PANTHER" id="PTHR30151">
    <property type="entry name" value="ALKANE SULFONATE ABC TRANSPORTER-RELATED, MEMBRANE SUBUNIT"/>
    <property type="match status" value="1"/>
</dbReference>
<keyword evidence="6 7" id="KW-0472">Membrane</keyword>
<dbReference type="Proteomes" id="UP000277294">
    <property type="component" value="Unassembled WGS sequence"/>
</dbReference>
<organism evidence="9 10">
    <name type="scientific">Pigmentiphaga humi</name>
    <dbReference type="NCBI Taxonomy" id="2478468"/>
    <lineage>
        <taxon>Bacteria</taxon>
        <taxon>Pseudomonadati</taxon>
        <taxon>Pseudomonadota</taxon>
        <taxon>Betaproteobacteria</taxon>
        <taxon>Burkholderiales</taxon>
        <taxon>Alcaligenaceae</taxon>
        <taxon>Pigmentiphaga</taxon>
    </lineage>
</organism>
<dbReference type="PANTHER" id="PTHR30151:SF0">
    <property type="entry name" value="ABC TRANSPORTER PERMEASE PROTEIN MJ0413-RELATED"/>
    <property type="match status" value="1"/>
</dbReference>
<dbReference type="Pfam" id="PF00528">
    <property type="entry name" value="BPD_transp_1"/>
    <property type="match status" value="1"/>
</dbReference>
<evidence type="ECO:0000256" key="2">
    <source>
        <dbReference type="ARBA" id="ARBA00022448"/>
    </source>
</evidence>
<keyword evidence="10" id="KW-1185">Reference proteome</keyword>
<feature type="domain" description="ABC transmembrane type-1" evidence="8">
    <location>
        <begin position="75"/>
        <end position="255"/>
    </location>
</feature>
<reference evidence="9 10" key="1">
    <citation type="submission" date="2018-10" db="EMBL/GenBank/DDBJ databases">
        <authorList>
            <person name="Criscuolo A."/>
        </authorList>
    </citation>
    <scope>NUCLEOTIDE SEQUENCE [LARGE SCALE GENOMIC DNA]</scope>
    <source>
        <strain evidence="9">DnA1</strain>
    </source>
</reference>
<protein>
    <submittedName>
        <fullName evidence="9">Aliphatic sulfonates transport permease protein SsuC</fullName>
    </submittedName>
</protein>
<comment type="subcellular location">
    <subcellularLocation>
        <location evidence="1 7">Cell membrane</location>
        <topology evidence="1 7">Multi-pass membrane protein</topology>
    </subcellularLocation>
</comment>
<dbReference type="OrthoDB" id="9806809at2"/>
<evidence type="ECO:0000256" key="5">
    <source>
        <dbReference type="ARBA" id="ARBA00022989"/>
    </source>
</evidence>
<dbReference type="RefSeq" id="WP_160142373.1">
    <property type="nucleotide sequence ID" value="NZ_UWPJ01000032.1"/>
</dbReference>
<feature type="transmembrane region" description="Helical" evidence="7">
    <location>
        <begin position="116"/>
        <end position="133"/>
    </location>
</feature>
<evidence type="ECO:0000256" key="7">
    <source>
        <dbReference type="RuleBase" id="RU363032"/>
    </source>
</evidence>